<dbReference type="InterPro" id="IPR036291">
    <property type="entry name" value="NAD(P)-bd_dom_sf"/>
</dbReference>
<keyword evidence="1" id="KW-0816">Tricarboxylic acid cycle</keyword>
<dbReference type="PROSITE" id="PS51186">
    <property type="entry name" value="GNAT"/>
    <property type="match status" value="1"/>
</dbReference>
<dbReference type="EMBL" id="JAUSVV010000001">
    <property type="protein sequence ID" value="MDQ0441300.1"/>
    <property type="molecule type" value="Genomic_DNA"/>
</dbReference>
<dbReference type="Proteomes" id="UP001236369">
    <property type="component" value="Unassembled WGS sequence"/>
</dbReference>
<evidence type="ECO:0000256" key="2">
    <source>
        <dbReference type="ARBA" id="ARBA00022598"/>
    </source>
</evidence>
<dbReference type="InterPro" id="IPR016181">
    <property type="entry name" value="Acyl_CoA_acyltransferase"/>
</dbReference>
<dbReference type="InterPro" id="IPR013815">
    <property type="entry name" value="ATP_grasp_subdomain_1"/>
</dbReference>
<dbReference type="SMART" id="SM00881">
    <property type="entry name" value="CoA_binding"/>
    <property type="match status" value="1"/>
</dbReference>
<dbReference type="SUPFAM" id="SSF51735">
    <property type="entry name" value="NAD(P)-binding Rossmann-fold domains"/>
    <property type="match status" value="1"/>
</dbReference>
<dbReference type="PANTHER" id="PTHR43334:SF1">
    <property type="entry name" value="3-HYDROXYPROPIONATE--COA LIGASE [ADP-FORMING]"/>
    <property type="match status" value="1"/>
</dbReference>
<dbReference type="Gene3D" id="3.40.630.30">
    <property type="match status" value="1"/>
</dbReference>
<comment type="caution">
    <text evidence="6">The sequence shown here is derived from an EMBL/GenBank/DDBJ whole genome shotgun (WGS) entry which is preliminary data.</text>
</comment>
<name>A0ABU0HG79_9HYPH</name>
<dbReference type="Pfam" id="PF13302">
    <property type="entry name" value="Acetyltransf_3"/>
    <property type="match status" value="1"/>
</dbReference>
<dbReference type="Gene3D" id="3.30.470.20">
    <property type="entry name" value="ATP-grasp fold, B domain"/>
    <property type="match status" value="1"/>
</dbReference>
<dbReference type="InterPro" id="IPR016102">
    <property type="entry name" value="Succinyl-CoA_synth-like"/>
</dbReference>
<dbReference type="Pfam" id="PF13380">
    <property type="entry name" value="CoA_binding_2"/>
    <property type="match status" value="1"/>
</dbReference>
<dbReference type="InterPro" id="IPR032875">
    <property type="entry name" value="Succ_CoA_lig_flav_dom"/>
</dbReference>
<evidence type="ECO:0000256" key="1">
    <source>
        <dbReference type="ARBA" id="ARBA00022532"/>
    </source>
</evidence>
<sequence>MSTYRFDRLLAPRTVAFVGAGSREGSVGRSVLANLRRSAFPGAILPVHPTEAEIEGLPCARALSDLATPPDLVVIAVPPPHVPDLVDEAGRIGAGAALVLSAGLGSGPGDPGPQARILARRHGLRLLGPSSAGLSVPSRRLDASLFAHAPAAGDLALVSQSGSVAAAIVEWASRRGVGFSAVMALGRALDIDASDCLDHFAADLRTRAILLCLDRVEDARRFMSAARAAARAKPVVVLRAGRHRTQDVDRGADRTGPTVTHTGALARPDAVYAAAFRRAGLLAVQDLEEMFAAVETLGRQRPFPGKRLAILANGLGTGLLVTDLLADHAGTLAEIAAQGPRPAGNPVSLGLDAGGPAFAEALEPLLADEANDAVLAIHVPTIRSDAQVVAAAVAGVVGRARQGQTRKKPVFAVSLGEADAVRDTYAGAGIPLFATDSEAIEGFLHLVRYREAQDDLMRTPDSLPRDFSPDTEAARQIVADALRQGASWLDPIAVGALLGAYGIPAVPLTLAPDIDSAAAAAWPLIAAGEAVALKVVSPDIVHKSDIGGVHLDLVSEADVREAARSILTRARRERPDARVTGFGVQPMVRRGRRRELIAGLAEDPVFGPVVVFGRGGTAVEVIDDRALALPPLDLTLARDLIGRTRVARRLDAYRDVPAADLSALALTLVKIAQLAADLPQVRELDINPLLADETGVLALDARVRIGRAPQGRYGERDRRGGGHPGFAIRPYPAEWVRSLNVKDRTVLVRPVRPEDEDLFRTFFEGLDPESLRLRFFGPVRAFSHVFLARLTQLDYARAIAFVAVEVDPDGKERMLGAVRLHADANHDSGEYAIGVGRDARGTGLAFALMRLMIDWARSEGIRRVEGSVLAENRAMLAVCRRLGFTQMRDPDDPGVLKVKLDLGTPPPS</sequence>
<keyword evidence="4" id="KW-0067">ATP-binding</keyword>
<dbReference type="Gene3D" id="3.40.50.720">
    <property type="entry name" value="NAD(P)-binding Rossmann-like Domain"/>
    <property type="match status" value="1"/>
</dbReference>
<dbReference type="Pfam" id="PF13607">
    <property type="entry name" value="Succ_CoA_lig"/>
    <property type="match status" value="1"/>
</dbReference>
<feature type="domain" description="N-acetyltransferase" evidence="5">
    <location>
        <begin position="746"/>
        <end position="901"/>
    </location>
</feature>
<evidence type="ECO:0000256" key="3">
    <source>
        <dbReference type="ARBA" id="ARBA00022741"/>
    </source>
</evidence>
<dbReference type="InterPro" id="IPR051538">
    <property type="entry name" value="Acyl-CoA_Synth/Transferase"/>
</dbReference>
<evidence type="ECO:0000256" key="4">
    <source>
        <dbReference type="ARBA" id="ARBA00022840"/>
    </source>
</evidence>
<proteinExistence type="predicted"/>
<dbReference type="Gene3D" id="3.30.1490.20">
    <property type="entry name" value="ATP-grasp fold, A domain"/>
    <property type="match status" value="1"/>
</dbReference>
<dbReference type="CDD" id="cd04301">
    <property type="entry name" value="NAT_SF"/>
    <property type="match status" value="1"/>
</dbReference>
<dbReference type="SUPFAM" id="SSF56059">
    <property type="entry name" value="Glutathione synthetase ATP-binding domain-like"/>
    <property type="match status" value="1"/>
</dbReference>
<keyword evidence="3" id="KW-0547">Nucleotide-binding</keyword>
<organism evidence="6 7">
    <name type="scientific">Methylobacterium persicinum</name>
    <dbReference type="NCBI Taxonomy" id="374426"/>
    <lineage>
        <taxon>Bacteria</taxon>
        <taxon>Pseudomonadati</taxon>
        <taxon>Pseudomonadota</taxon>
        <taxon>Alphaproteobacteria</taxon>
        <taxon>Hyphomicrobiales</taxon>
        <taxon>Methylobacteriaceae</taxon>
        <taxon>Methylobacterium</taxon>
    </lineage>
</organism>
<gene>
    <name evidence="6" type="ORF">QO016_000777</name>
</gene>
<dbReference type="SUPFAM" id="SSF55729">
    <property type="entry name" value="Acyl-CoA N-acyltransferases (Nat)"/>
    <property type="match status" value="1"/>
</dbReference>
<reference evidence="6 7" key="1">
    <citation type="submission" date="2023-07" db="EMBL/GenBank/DDBJ databases">
        <title>Genomic Encyclopedia of Type Strains, Phase IV (KMG-IV): sequencing the most valuable type-strain genomes for metagenomic binning, comparative biology and taxonomic classification.</title>
        <authorList>
            <person name="Goeker M."/>
        </authorList>
    </citation>
    <scope>NUCLEOTIDE SEQUENCE [LARGE SCALE GENOMIC DNA]</scope>
    <source>
        <strain evidence="6 7">DSM 19562</strain>
    </source>
</reference>
<evidence type="ECO:0000313" key="7">
    <source>
        <dbReference type="Proteomes" id="UP001236369"/>
    </source>
</evidence>
<dbReference type="InterPro" id="IPR000182">
    <property type="entry name" value="GNAT_dom"/>
</dbReference>
<evidence type="ECO:0000313" key="6">
    <source>
        <dbReference type="EMBL" id="MDQ0441300.1"/>
    </source>
</evidence>
<dbReference type="SUPFAM" id="SSF52210">
    <property type="entry name" value="Succinyl-CoA synthetase domains"/>
    <property type="match status" value="2"/>
</dbReference>
<dbReference type="Pfam" id="PF13549">
    <property type="entry name" value="ATP-grasp_5"/>
    <property type="match status" value="1"/>
</dbReference>
<keyword evidence="2" id="KW-0436">Ligase</keyword>
<dbReference type="InterPro" id="IPR003781">
    <property type="entry name" value="CoA-bd"/>
</dbReference>
<evidence type="ECO:0000259" key="5">
    <source>
        <dbReference type="PROSITE" id="PS51186"/>
    </source>
</evidence>
<dbReference type="PANTHER" id="PTHR43334">
    <property type="entry name" value="ACETATE--COA LIGASE [ADP-FORMING]"/>
    <property type="match status" value="1"/>
</dbReference>
<accession>A0ABU0HG79</accession>
<protein>
    <submittedName>
        <fullName evidence="6">Acetyltransferase</fullName>
    </submittedName>
</protein>
<keyword evidence="7" id="KW-1185">Reference proteome</keyword>
<dbReference type="RefSeq" id="WP_238247424.1">
    <property type="nucleotide sequence ID" value="NZ_BPQX01000010.1"/>
</dbReference>
<dbReference type="Gene3D" id="3.40.50.261">
    <property type="entry name" value="Succinyl-CoA synthetase domains"/>
    <property type="match status" value="2"/>
</dbReference>